<dbReference type="GO" id="GO:0016757">
    <property type="term" value="F:glycosyltransferase activity"/>
    <property type="evidence" value="ECO:0007669"/>
    <property type="project" value="UniProtKB-KW"/>
</dbReference>
<dbReference type="EMBL" id="JANRHJ010000012">
    <property type="protein sequence ID" value="MCR8874619.1"/>
    <property type="molecule type" value="Genomic_DNA"/>
</dbReference>
<gene>
    <name evidence="2" type="ORF">NW209_11450</name>
</gene>
<keyword evidence="3" id="KW-1185">Reference proteome</keyword>
<proteinExistence type="predicted"/>
<dbReference type="RefSeq" id="WP_235301184.1">
    <property type="nucleotide sequence ID" value="NZ_JADYTI010000037.1"/>
</dbReference>
<dbReference type="InterPro" id="IPR001173">
    <property type="entry name" value="Glyco_trans_2-like"/>
</dbReference>
<keyword evidence="2" id="KW-0328">Glycosyltransferase</keyword>
<protein>
    <submittedName>
        <fullName evidence="2">Glycosyltransferase</fullName>
        <ecNumber evidence="2">2.4.-.-</ecNumber>
    </submittedName>
</protein>
<sequence length="76" mass="8581">MNTPEKLPIINCVVVTYNRLCLLQENILALKQQTFPLHKIFIINNCSTDGTHEFLDSLSNDSQMEIIHLPENKGGA</sequence>
<evidence type="ECO:0000313" key="2">
    <source>
        <dbReference type="EMBL" id="MCR8874619.1"/>
    </source>
</evidence>
<reference evidence="2 3" key="1">
    <citation type="submission" date="2022-08" db="EMBL/GenBank/DDBJ databases">
        <authorList>
            <person name="Zeman M."/>
            <person name="Kubasova T."/>
        </authorList>
    </citation>
    <scope>NUCLEOTIDE SEQUENCE [LARGE SCALE GENOMIC DNA]</scope>
    <source>
        <strain evidence="2 3">ET62</strain>
    </source>
</reference>
<comment type="caution">
    <text evidence="2">The sequence shown here is derived from an EMBL/GenBank/DDBJ whole genome shotgun (WGS) entry which is preliminary data.</text>
</comment>
<organism evidence="2 3">
    <name type="scientific">Phocaeicola barnesiae</name>
    <dbReference type="NCBI Taxonomy" id="376804"/>
    <lineage>
        <taxon>Bacteria</taxon>
        <taxon>Pseudomonadati</taxon>
        <taxon>Bacteroidota</taxon>
        <taxon>Bacteroidia</taxon>
        <taxon>Bacteroidales</taxon>
        <taxon>Bacteroidaceae</taxon>
        <taxon>Phocaeicola</taxon>
    </lineage>
</organism>
<accession>A0AAW5NAZ3</accession>
<dbReference type="InterPro" id="IPR029044">
    <property type="entry name" value="Nucleotide-diphossugar_trans"/>
</dbReference>
<feature type="domain" description="Glycosyltransferase 2-like" evidence="1">
    <location>
        <begin position="13"/>
        <end position="75"/>
    </location>
</feature>
<dbReference type="AlphaFoldDB" id="A0AAW5NAZ3"/>
<dbReference type="Gene3D" id="3.90.550.10">
    <property type="entry name" value="Spore Coat Polysaccharide Biosynthesis Protein SpsA, Chain A"/>
    <property type="match status" value="1"/>
</dbReference>
<dbReference type="EC" id="2.4.-.-" evidence="2"/>
<dbReference type="SUPFAM" id="SSF53448">
    <property type="entry name" value="Nucleotide-diphospho-sugar transferases"/>
    <property type="match status" value="1"/>
</dbReference>
<dbReference type="Proteomes" id="UP001204579">
    <property type="component" value="Unassembled WGS sequence"/>
</dbReference>
<evidence type="ECO:0000259" key="1">
    <source>
        <dbReference type="Pfam" id="PF00535"/>
    </source>
</evidence>
<name>A0AAW5NAZ3_9BACT</name>
<evidence type="ECO:0000313" key="3">
    <source>
        <dbReference type="Proteomes" id="UP001204579"/>
    </source>
</evidence>
<dbReference type="Pfam" id="PF00535">
    <property type="entry name" value="Glycos_transf_2"/>
    <property type="match status" value="1"/>
</dbReference>
<keyword evidence="2" id="KW-0808">Transferase</keyword>